<proteinExistence type="predicted"/>
<organism evidence="1 2">
    <name type="scientific">Lactuca saligna</name>
    <name type="common">Willowleaf lettuce</name>
    <dbReference type="NCBI Taxonomy" id="75948"/>
    <lineage>
        <taxon>Eukaryota</taxon>
        <taxon>Viridiplantae</taxon>
        <taxon>Streptophyta</taxon>
        <taxon>Embryophyta</taxon>
        <taxon>Tracheophyta</taxon>
        <taxon>Spermatophyta</taxon>
        <taxon>Magnoliopsida</taxon>
        <taxon>eudicotyledons</taxon>
        <taxon>Gunneridae</taxon>
        <taxon>Pentapetalae</taxon>
        <taxon>asterids</taxon>
        <taxon>campanulids</taxon>
        <taxon>Asterales</taxon>
        <taxon>Asteraceae</taxon>
        <taxon>Cichorioideae</taxon>
        <taxon>Cichorieae</taxon>
        <taxon>Lactucinae</taxon>
        <taxon>Lactuca</taxon>
    </lineage>
</organism>
<gene>
    <name evidence="1" type="ORF">LSALG_LOCUS35007</name>
</gene>
<dbReference type="EMBL" id="OX465084">
    <property type="protein sequence ID" value="CAI9296112.1"/>
    <property type="molecule type" value="Genomic_DNA"/>
</dbReference>
<sequence>MMFHDVRDVEVARVGRFQFELQGRVVEYGETEFCLISGLRFGPYVDIINKKVSTSSTLRNRLFSNVRDEDLWLKDLEDYIKGPTFSTCSNEDAVMVMEMIFLLRGLIGRDSNTCIPLEVYELADSQYNWNKYLRDNEGEGYTKTMKYTIFDFQLVFKALIFGEQITPHPLIFKKDTTKDKLFGVVTELKTTIEHFGKRMDKWEKDKQFGVNNMENVDAGKAFFHGLDPESGHTYVQAPPPIVEVEDNIVTPLKGRIKMKSNFVGSLTHRLLKGIEMNWEFWSSLLGIGSRWLLSKNLVIWMSLLKEISCRLVVGMGDGPHCKDIDRVLITAPALVFGLFGSPYMERKSRRRRKRRLWSLCVHVHGNVCIGCTSGDMPIT</sequence>
<dbReference type="PANTHER" id="PTHR48449:SF1">
    <property type="entry name" value="DUF1985 DOMAIN-CONTAINING PROTEIN"/>
    <property type="match status" value="1"/>
</dbReference>
<name>A0AA36EHR7_LACSI</name>
<accession>A0AA36EHR7</accession>
<evidence type="ECO:0000313" key="2">
    <source>
        <dbReference type="Proteomes" id="UP001177003"/>
    </source>
</evidence>
<dbReference type="Proteomes" id="UP001177003">
    <property type="component" value="Chromosome 8"/>
</dbReference>
<reference evidence="1" key="1">
    <citation type="submission" date="2023-04" db="EMBL/GenBank/DDBJ databases">
        <authorList>
            <person name="Vijverberg K."/>
            <person name="Xiong W."/>
            <person name="Schranz E."/>
        </authorList>
    </citation>
    <scope>NUCLEOTIDE SEQUENCE</scope>
</reference>
<evidence type="ECO:0000313" key="1">
    <source>
        <dbReference type="EMBL" id="CAI9296112.1"/>
    </source>
</evidence>
<dbReference type="PANTHER" id="PTHR48449">
    <property type="entry name" value="DUF1985 DOMAIN-CONTAINING PROTEIN"/>
    <property type="match status" value="1"/>
</dbReference>
<dbReference type="AlphaFoldDB" id="A0AA36EHR7"/>
<keyword evidence="2" id="KW-1185">Reference proteome</keyword>
<protein>
    <submittedName>
        <fullName evidence="1">Uncharacterized protein</fullName>
    </submittedName>
</protein>